<protein>
    <submittedName>
        <fullName evidence="3">Caspase family protein</fullName>
    </submittedName>
</protein>
<dbReference type="Proteomes" id="UP000295301">
    <property type="component" value="Unassembled WGS sequence"/>
</dbReference>
<dbReference type="InterPro" id="IPR001309">
    <property type="entry name" value="Pept_C14_p20"/>
</dbReference>
<dbReference type="Gene3D" id="3.40.50.1460">
    <property type="match status" value="1"/>
</dbReference>
<evidence type="ECO:0000259" key="2">
    <source>
        <dbReference type="PROSITE" id="PS50208"/>
    </source>
</evidence>
<dbReference type="EMBL" id="SMUV01000066">
    <property type="protein sequence ID" value="TDK46746.1"/>
    <property type="molecule type" value="Genomic_DNA"/>
</dbReference>
<proteinExistence type="predicted"/>
<accession>A0A4R5V5J1</accession>
<gene>
    <name evidence="3" type="ORF">E1832_11630</name>
</gene>
<dbReference type="PANTHER" id="PTHR22576">
    <property type="entry name" value="MUCOSA ASSOCIATED LYMPHOID TISSUE LYMPHOMA TRANSLOCATION PROTEIN 1/PARACASPASE"/>
    <property type="match status" value="1"/>
</dbReference>
<reference evidence="3 4" key="1">
    <citation type="submission" date="2019-03" db="EMBL/GenBank/DDBJ databases">
        <title>Ruegeria lutea sp. nov., a novel strain, isolated from marine sediment, the Masan Bay, South Korea.</title>
        <authorList>
            <person name="Kim J."/>
            <person name="Kim D.-Y."/>
            <person name="Lee S.-S."/>
        </authorList>
    </citation>
    <scope>NUCLEOTIDE SEQUENCE [LARGE SCALE GENOMIC DNA]</scope>
    <source>
        <strain evidence="3 4">318-1</strain>
    </source>
</reference>
<organism evidence="3 4">
    <name type="scientific">Antarcticimicrobium luteum</name>
    <dbReference type="NCBI Taxonomy" id="2547397"/>
    <lineage>
        <taxon>Bacteria</taxon>
        <taxon>Pseudomonadati</taxon>
        <taxon>Pseudomonadota</taxon>
        <taxon>Alphaproteobacteria</taxon>
        <taxon>Rhodobacterales</taxon>
        <taxon>Paracoccaceae</taxon>
        <taxon>Antarcticimicrobium</taxon>
    </lineage>
</organism>
<feature type="compositionally biased region" description="Low complexity" evidence="1">
    <location>
        <begin position="446"/>
        <end position="455"/>
    </location>
</feature>
<keyword evidence="4" id="KW-1185">Reference proteome</keyword>
<dbReference type="Pfam" id="PF00656">
    <property type="entry name" value="Peptidase_C14"/>
    <property type="match status" value="1"/>
</dbReference>
<evidence type="ECO:0000256" key="1">
    <source>
        <dbReference type="SAM" id="MobiDB-lite"/>
    </source>
</evidence>
<dbReference type="RefSeq" id="WP_133359930.1">
    <property type="nucleotide sequence ID" value="NZ_SMUV01000066.1"/>
</dbReference>
<name>A0A4R5V5J1_9RHOB</name>
<comment type="caution">
    <text evidence="3">The sequence shown here is derived from an EMBL/GenBank/DDBJ whole genome shotgun (WGS) entry which is preliminary data.</text>
</comment>
<dbReference type="PANTHER" id="PTHR22576:SF37">
    <property type="entry name" value="MUCOSA-ASSOCIATED LYMPHOID TISSUE LYMPHOMA TRANSLOCATION PROTEIN 1"/>
    <property type="match status" value="1"/>
</dbReference>
<dbReference type="PROSITE" id="PS50208">
    <property type="entry name" value="CASPASE_P20"/>
    <property type="match status" value="1"/>
</dbReference>
<evidence type="ECO:0000313" key="3">
    <source>
        <dbReference type="EMBL" id="TDK46746.1"/>
    </source>
</evidence>
<dbReference type="GO" id="GO:0004197">
    <property type="term" value="F:cysteine-type endopeptidase activity"/>
    <property type="evidence" value="ECO:0007669"/>
    <property type="project" value="InterPro"/>
</dbReference>
<dbReference type="InterPro" id="IPR011600">
    <property type="entry name" value="Pept_C14_caspase"/>
</dbReference>
<dbReference type="OrthoDB" id="9816009at2"/>
<evidence type="ECO:0000313" key="4">
    <source>
        <dbReference type="Proteomes" id="UP000295301"/>
    </source>
</evidence>
<sequence>MRFLSLIFALLILPSALWAGRVALVIGNAAYSAVAPLDNPRNDAAAVAAALTRQGFTVLRGDDLGRIGMRDTLRKFRDMADRADIALVYYAGHGIEIGGTNYLVPVDARLEDERDAPLEMVDLDLVLRQISGAHVMKMVVLDACRNNPFVVRMQQSGGSRSVSQGLADLRTDQSDTLVAYAAAAGAITPDGTEGGNSPFTAAFLAALDGPPADVRRVLGRVRDRMRQSVPGAAPFVYSSLGGGEYVINPASGGGAPQPAAAAPPAPASGPSLAEDFVRIDRDGTLADWDAFLIRHEGQSDHPLYAFALEKREALRRAAGTAPGGGRAGLAAPEPDPQGAARPIRAPISAPVSAPAPAAPAAPSVVDLARDIQRTLRASGCYRGGVDGILGPNSQRGLDGFAEAAGISLPTVAPDDAAQLLRIRTRLEQHAGTECKQVPVRTTTRQPAAAKPPASAQGRAGTRRTSPSVSGSGAAQSDRGTVGNVTGAQTRKDTTKLAPVVSSDCIGARRKFYDCD</sequence>
<dbReference type="SUPFAM" id="SSF52129">
    <property type="entry name" value="Caspase-like"/>
    <property type="match status" value="1"/>
</dbReference>
<dbReference type="GO" id="GO:0006508">
    <property type="term" value="P:proteolysis"/>
    <property type="evidence" value="ECO:0007669"/>
    <property type="project" value="InterPro"/>
</dbReference>
<dbReference type="InterPro" id="IPR029030">
    <property type="entry name" value="Caspase-like_dom_sf"/>
</dbReference>
<feature type="region of interest" description="Disordered" evidence="1">
    <location>
        <begin position="318"/>
        <end position="342"/>
    </location>
</feature>
<dbReference type="AlphaFoldDB" id="A0A4R5V5J1"/>
<feature type="compositionally biased region" description="Polar residues" evidence="1">
    <location>
        <begin position="462"/>
        <end position="488"/>
    </location>
</feature>
<dbReference type="InterPro" id="IPR052039">
    <property type="entry name" value="Caspase-related_regulators"/>
</dbReference>
<feature type="region of interest" description="Disordered" evidence="1">
    <location>
        <begin position="430"/>
        <end position="493"/>
    </location>
</feature>
<feature type="domain" description="Caspase family p20" evidence="2">
    <location>
        <begin position="19"/>
        <end position="148"/>
    </location>
</feature>